<feature type="region of interest" description="Disordered" evidence="1">
    <location>
        <begin position="233"/>
        <end position="261"/>
    </location>
</feature>
<feature type="region of interest" description="Disordered" evidence="1">
    <location>
        <begin position="1"/>
        <end position="36"/>
    </location>
</feature>
<name>A0A840WJ34_9ACTN</name>
<dbReference type="RefSeq" id="WP_184366335.1">
    <property type="nucleotide sequence ID" value="NZ_BAAAKM010000032.1"/>
</dbReference>
<accession>A0A840WJ34</accession>
<dbReference type="EMBL" id="JACHDO010000001">
    <property type="protein sequence ID" value="MBB5493001.1"/>
    <property type="molecule type" value="Genomic_DNA"/>
</dbReference>
<keyword evidence="2" id="KW-1133">Transmembrane helix</keyword>
<organism evidence="3 4">
    <name type="scientific">Nocardiopsis metallicus</name>
    <dbReference type="NCBI Taxonomy" id="179819"/>
    <lineage>
        <taxon>Bacteria</taxon>
        <taxon>Bacillati</taxon>
        <taxon>Actinomycetota</taxon>
        <taxon>Actinomycetes</taxon>
        <taxon>Streptosporangiales</taxon>
        <taxon>Nocardiopsidaceae</taxon>
        <taxon>Nocardiopsis</taxon>
    </lineage>
</organism>
<dbReference type="Proteomes" id="UP000579647">
    <property type="component" value="Unassembled WGS sequence"/>
</dbReference>
<feature type="transmembrane region" description="Helical" evidence="2">
    <location>
        <begin position="43"/>
        <end position="64"/>
    </location>
</feature>
<protein>
    <submittedName>
        <fullName evidence="3">Uncharacterized protein</fullName>
    </submittedName>
</protein>
<feature type="compositionally biased region" description="Basic and acidic residues" evidence="1">
    <location>
        <begin position="1"/>
        <end position="13"/>
    </location>
</feature>
<sequence length="261" mass="27344">MSTDPLHTEKEPGKGPATETEAPAPPPDRTERVRSADSTHTTWWLTGGSVLLVGAVVASVVLFFGGGDGTVAPDPARVAELEASADARHTDQVENLIHHTRAAHEELVPVLLSLNEVLPADGSAPEEFPDTEEIDGWLNAVRDARGHFSDSDSGNTDFNVTRAGLSVSVDLLGSAMTAYHAAAQAEGDQQVELLDLASDLRDQAVKSWSVGATQLDVVSIDAGHGHIHLYLPAEPGSGALQPDEAEEGEGAVGDPPGHDDH</sequence>
<keyword evidence="4" id="KW-1185">Reference proteome</keyword>
<proteinExistence type="predicted"/>
<gene>
    <name evidence="3" type="ORF">HNR07_004138</name>
</gene>
<evidence type="ECO:0000313" key="4">
    <source>
        <dbReference type="Proteomes" id="UP000579647"/>
    </source>
</evidence>
<reference evidence="3 4" key="1">
    <citation type="submission" date="2020-08" db="EMBL/GenBank/DDBJ databases">
        <title>Sequencing the genomes of 1000 actinobacteria strains.</title>
        <authorList>
            <person name="Klenk H.-P."/>
        </authorList>
    </citation>
    <scope>NUCLEOTIDE SEQUENCE [LARGE SCALE GENOMIC DNA]</scope>
    <source>
        <strain evidence="3 4">DSM 44598</strain>
    </source>
</reference>
<evidence type="ECO:0000256" key="2">
    <source>
        <dbReference type="SAM" id="Phobius"/>
    </source>
</evidence>
<keyword evidence="2" id="KW-0812">Transmembrane</keyword>
<keyword evidence="2" id="KW-0472">Membrane</keyword>
<evidence type="ECO:0000313" key="3">
    <source>
        <dbReference type="EMBL" id="MBB5493001.1"/>
    </source>
</evidence>
<dbReference type="AlphaFoldDB" id="A0A840WJ34"/>
<comment type="caution">
    <text evidence="3">The sequence shown here is derived from an EMBL/GenBank/DDBJ whole genome shotgun (WGS) entry which is preliminary data.</text>
</comment>
<evidence type="ECO:0000256" key="1">
    <source>
        <dbReference type="SAM" id="MobiDB-lite"/>
    </source>
</evidence>